<dbReference type="InterPro" id="IPR013087">
    <property type="entry name" value="Znf_C2H2_type"/>
</dbReference>
<feature type="domain" description="C2H2-type" evidence="9">
    <location>
        <begin position="261"/>
        <end position="284"/>
    </location>
</feature>
<dbReference type="Pfam" id="PF00096">
    <property type="entry name" value="zf-C2H2"/>
    <property type="match status" value="2"/>
</dbReference>
<dbReference type="Gene3D" id="3.30.160.60">
    <property type="entry name" value="Classic Zinc Finger"/>
    <property type="match status" value="2"/>
</dbReference>
<dbReference type="GO" id="GO:0000981">
    <property type="term" value="F:DNA-binding transcription factor activity, RNA polymerase II-specific"/>
    <property type="evidence" value="ECO:0007669"/>
    <property type="project" value="TreeGrafter"/>
</dbReference>
<dbReference type="PANTHER" id="PTHR23235:SF142">
    <property type="entry name" value="ZINC FINGER PROTEIN 384"/>
    <property type="match status" value="1"/>
</dbReference>
<evidence type="ECO:0000256" key="3">
    <source>
        <dbReference type="ARBA" id="ARBA00022737"/>
    </source>
</evidence>
<evidence type="ECO:0000259" key="9">
    <source>
        <dbReference type="PROSITE" id="PS50157"/>
    </source>
</evidence>
<dbReference type="FunFam" id="3.30.160.60:FF:000538">
    <property type="entry name" value="zinc finger protein 853"/>
    <property type="match status" value="1"/>
</dbReference>
<dbReference type="InterPro" id="IPR036236">
    <property type="entry name" value="Znf_C2H2_sf"/>
</dbReference>
<keyword evidence="6" id="KW-0238">DNA-binding</keyword>
<keyword evidence="3" id="KW-0677">Repeat</keyword>
<keyword evidence="7" id="KW-0539">Nucleus</keyword>
<dbReference type="PANTHER" id="PTHR23235">
    <property type="entry name" value="KRUEPPEL-LIKE TRANSCRIPTION FACTOR"/>
    <property type="match status" value="1"/>
</dbReference>
<gene>
    <name evidence="10" type="ORF">PGTUg99_004835</name>
</gene>
<dbReference type="GO" id="GO:0008270">
    <property type="term" value="F:zinc ion binding"/>
    <property type="evidence" value="ECO:0007669"/>
    <property type="project" value="UniProtKB-KW"/>
</dbReference>
<keyword evidence="5" id="KW-0862">Zinc</keyword>
<keyword evidence="4 8" id="KW-0863">Zinc-finger</keyword>
<evidence type="ECO:0000256" key="5">
    <source>
        <dbReference type="ARBA" id="ARBA00022833"/>
    </source>
</evidence>
<sequence length="348" mass="38678">MVAGLSCSRRKKTYISATLQPEKRTDSRTLIPVLRERPSNSKINLALRKKIELGPRYILTHPQEPVVPVAITMQHIPPSDSSSYYPRGYLNRSENNSYPNDMTFCGDPGMLLSSSRNVTYERSRTPSTQNMFSLASAPSSMYGSTSGYNITNPSEAIPSPFIGQMDIGNQFDFLSNYRTRDAPPMSLGVSPNLQHSFNENLAQNVSSRELGNSTRYEDNSASFSPPRRSPRLYTCDICEKKFVRPSSLTTHRFSHTGEKPHSCPTCGKSFSVASNLRRHEMTIHGPRVSTSAGVAYEGLNPTTSGGLQSASLVGSTSSSVIYQRGSETYENILPSHERFYDIYRSSQR</sequence>
<dbReference type="SUPFAM" id="SSF57667">
    <property type="entry name" value="beta-beta-alpha zinc fingers"/>
    <property type="match status" value="1"/>
</dbReference>
<dbReference type="Proteomes" id="UP000325313">
    <property type="component" value="Unassembled WGS sequence"/>
</dbReference>
<reference evidence="10 11" key="1">
    <citation type="submission" date="2019-05" db="EMBL/GenBank/DDBJ databases">
        <title>Emergence of the Ug99 lineage of the wheat stem rust pathogen through somatic hybridization.</title>
        <authorList>
            <person name="Li F."/>
            <person name="Upadhyaya N.M."/>
            <person name="Sperschneider J."/>
            <person name="Matny O."/>
            <person name="Nguyen-Phuc H."/>
            <person name="Mago R."/>
            <person name="Raley C."/>
            <person name="Miller M.E."/>
            <person name="Silverstein K.A.T."/>
            <person name="Henningsen E."/>
            <person name="Hirsch C.D."/>
            <person name="Visser B."/>
            <person name="Pretorius Z.A."/>
            <person name="Steffenson B.J."/>
            <person name="Schwessinger B."/>
            <person name="Dodds P.N."/>
            <person name="Figueroa M."/>
        </authorList>
    </citation>
    <scope>NUCLEOTIDE SEQUENCE [LARGE SCALE GENOMIC DNA]</scope>
    <source>
        <strain evidence="10 11">Ug99</strain>
    </source>
</reference>
<accession>A0A5B0MYT9</accession>
<name>A0A5B0MYT9_PUCGR</name>
<keyword evidence="2" id="KW-0479">Metal-binding</keyword>
<comment type="caution">
    <text evidence="10">The sequence shown here is derived from an EMBL/GenBank/DDBJ whole genome shotgun (WGS) entry which is preliminary data.</text>
</comment>
<dbReference type="EMBL" id="VDEP01000439">
    <property type="protein sequence ID" value="KAA1082037.1"/>
    <property type="molecule type" value="Genomic_DNA"/>
</dbReference>
<evidence type="ECO:0000313" key="10">
    <source>
        <dbReference type="EMBL" id="KAA1082037.1"/>
    </source>
</evidence>
<protein>
    <recommendedName>
        <fullName evidence="9">C2H2-type domain-containing protein</fullName>
    </recommendedName>
</protein>
<feature type="domain" description="C2H2-type" evidence="9">
    <location>
        <begin position="233"/>
        <end position="260"/>
    </location>
</feature>
<dbReference type="PROSITE" id="PS00028">
    <property type="entry name" value="ZINC_FINGER_C2H2_1"/>
    <property type="match status" value="2"/>
</dbReference>
<dbReference type="SMART" id="SM00355">
    <property type="entry name" value="ZnF_C2H2"/>
    <property type="match status" value="2"/>
</dbReference>
<evidence type="ECO:0000256" key="7">
    <source>
        <dbReference type="ARBA" id="ARBA00023242"/>
    </source>
</evidence>
<dbReference type="AlphaFoldDB" id="A0A5B0MYT9"/>
<dbReference type="PROSITE" id="PS50157">
    <property type="entry name" value="ZINC_FINGER_C2H2_2"/>
    <property type="match status" value="2"/>
</dbReference>
<dbReference type="GO" id="GO:0000978">
    <property type="term" value="F:RNA polymerase II cis-regulatory region sequence-specific DNA binding"/>
    <property type="evidence" value="ECO:0007669"/>
    <property type="project" value="TreeGrafter"/>
</dbReference>
<dbReference type="FunFam" id="3.30.160.60:FF:000045">
    <property type="entry name" value="ZFP69 zinc finger protein B"/>
    <property type="match status" value="1"/>
</dbReference>
<evidence type="ECO:0000256" key="4">
    <source>
        <dbReference type="ARBA" id="ARBA00022771"/>
    </source>
</evidence>
<evidence type="ECO:0000313" key="11">
    <source>
        <dbReference type="Proteomes" id="UP000325313"/>
    </source>
</evidence>
<organism evidence="10 11">
    <name type="scientific">Puccinia graminis f. sp. tritici</name>
    <dbReference type="NCBI Taxonomy" id="56615"/>
    <lineage>
        <taxon>Eukaryota</taxon>
        <taxon>Fungi</taxon>
        <taxon>Dikarya</taxon>
        <taxon>Basidiomycota</taxon>
        <taxon>Pucciniomycotina</taxon>
        <taxon>Pucciniomycetes</taxon>
        <taxon>Pucciniales</taxon>
        <taxon>Pucciniaceae</taxon>
        <taxon>Puccinia</taxon>
    </lineage>
</organism>
<evidence type="ECO:0000256" key="2">
    <source>
        <dbReference type="ARBA" id="ARBA00022723"/>
    </source>
</evidence>
<evidence type="ECO:0000256" key="1">
    <source>
        <dbReference type="ARBA" id="ARBA00004123"/>
    </source>
</evidence>
<comment type="subcellular location">
    <subcellularLocation>
        <location evidence="1">Nucleus</location>
    </subcellularLocation>
</comment>
<dbReference type="GO" id="GO:0005634">
    <property type="term" value="C:nucleus"/>
    <property type="evidence" value="ECO:0007669"/>
    <property type="project" value="UniProtKB-SubCell"/>
</dbReference>
<evidence type="ECO:0000256" key="6">
    <source>
        <dbReference type="ARBA" id="ARBA00023125"/>
    </source>
</evidence>
<proteinExistence type="predicted"/>
<evidence type="ECO:0000256" key="8">
    <source>
        <dbReference type="PROSITE-ProRule" id="PRU00042"/>
    </source>
</evidence>